<sequence>MYVYASACVYVYLNVYMYASFLNVFQSPIIRNKVSEICTSTPLLGEAQPPRERRCEVLRARAFLQSHIHARSEDDPTTLAHRQTSYTAHSKITKTKR</sequence>
<reference evidence="3" key="1">
    <citation type="submission" date="2020-12" db="UniProtKB">
        <authorList>
            <consortium name="WormBaseParasite"/>
        </authorList>
    </citation>
    <scope>IDENTIFICATION</scope>
    <source>
        <strain evidence="3">MHco3</strain>
    </source>
</reference>
<feature type="region of interest" description="Disordered" evidence="1">
    <location>
        <begin position="73"/>
        <end position="97"/>
    </location>
</feature>
<protein>
    <submittedName>
        <fullName evidence="3">Secreted protein</fullName>
    </submittedName>
</protein>
<accession>A0A7I4Z3J4</accession>
<dbReference type="AlphaFoldDB" id="A0A7I4Z3J4"/>
<organism evidence="2 3">
    <name type="scientific">Haemonchus contortus</name>
    <name type="common">Barber pole worm</name>
    <dbReference type="NCBI Taxonomy" id="6289"/>
    <lineage>
        <taxon>Eukaryota</taxon>
        <taxon>Metazoa</taxon>
        <taxon>Ecdysozoa</taxon>
        <taxon>Nematoda</taxon>
        <taxon>Chromadorea</taxon>
        <taxon>Rhabditida</taxon>
        <taxon>Rhabditina</taxon>
        <taxon>Rhabditomorpha</taxon>
        <taxon>Strongyloidea</taxon>
        <taxon>Trichostrongylidae</taxon>
        <taxon>Haemonchus</taxon>
    </lineage>
</organism>
<dbReference type="Proteomes" id="UP000025227">
    <property type="component" value="Unplaced"/>
</dbReference>
<keyword evidence="2" id="KW-1185">Reference proteome</keyword>
<evidence type="ECO:0000313" key="3">
    <source>
        <dbReference type="WBParaSite" id="HCON_00167890-00001"/>
    </source>
</evidence>
<evidence type="ECO:0000256" key="1">
    <source>
        <dbReference type="SAM" id="MobiDB-lite"/>
    </source>
</evidence>
<name>A0A7I4Z3J4_HAECO</name>
<feature type="compositionally biased region" description="Polar residues" evidence="1">
    <location>
        <begin position="80"/>
        <end position="90"/>
    </location>
</feature>
<dbReference type="WBParaSite" id="HCON_00167890-00001">
    <property type="protein sequence ID" value="HCON_00167890-00001"/>
    <property type="gene ID" value="HCON_00167890"/>
</dbReference>
<proteinExistence type="predicted"/>
<evidence type="ECO:0000313" key="2">
    <source>
        <dbReference type="Proteomes" id="UP000025227"/>
    </source>
</evidence>